<dbReference type="EMBL" id="ML994675">
    <property type="protein sequence ID" value="KAF2178441.1"/>
    <property type="molecule type" value="Genomic_DNA"/>
</dbReference>
<dbReference type="AlphaFoldDB" id="A0A6A6DG10"/>
<organism evidence="3 4">
    <name type="scientific">Zopfia rhizophila CBS 207.26</name>
    <dbReference type="NCBI Taxonomy" id="1314779"/>
    <lineage>
        <taxon>Eukaryota</taxon>
        <taxon>Fungi</taxon>
        <taxon>Dikarya</taxon>
        <taxon>Ascomycota</taxon>
        <taxon>Pezizomycotina</taxon>
        <taxon>Dothideomycetes</taxon>
        <taxon>Dothideomycetes incertae sedis</taxon>
        <taxon>Zopfiaceae</taxon>
        <taxon>Zopfia</taxon>
    </lineage>
</organism>
<evidence type="ECO:0000313" key="4">
    <source>
        <dbReference type="Proteomes" id="UP000800200"/>
    </source>
</evidence>
<keyword evidence="4" id="KW-1185">Reference proteome</keyword>
<evidence type="ECO:0000256" key="1">
    <source>
        <dbReference type="SAM" id="SignalP"/>
    </source>
</evidence>
<proteinExistence type="predicted"/>
<keyword evidence="1" id="KW-0732">Signal</keyword>
<evidence type="ECO:0000259" key="2">
    <source>
        <dbReference type="Pfam" id="PF26571"/>
    </source>
</evidence>
<feature type="domain" description="ARB-07466-like C-terminal" evidence="2">
    <location>
        <begin position="125"/>
        <end position="237"/>
    </location>
</feature>
<dbReference type="OrthoDB" id="2251794at2759"/>
<reference evidence="3" key="1">
    <citation type="journal article" date="2020" name="Stud. Mycol.">
        <title>101 Dothideomycetes genomes: a test case for predicting lifestyles and emergence of pathogens.</title>
        <authorList>
            <person name="Haridas S."/>
            <person name="Albert R."/>
            <person name="Binder M."/>
            <person name="Bloem J."/>
            <person name="Labutti K."/>
            <person name="Salamov A."/>
            <person name="Andreopoulos B."/>
            <person name="Baker S."/>
            <person name="Barry K."/>
            <person name="Bills G."/>
            <person name="Bluhm B."/>
            <person name="Cannon C."/>
            <person name="Castanera R."/>
            <person name="Culley D."/>
            <person name="Daum C."/>
            <person name="Ezra D."/>
            <person name="Gonzalez J."/>
            <person name="Henrissat B."/>
            <person name="Kuo A."/>
            <person name="Liang C."/>
            <person name="Lipzen A."/>
            <person name="Lutzoni F."/>
            <person name="Magnuson J."/>
            <person name="Mondo S."/>
            <person name="Nolan M."/>
            <person name="Ohm R."/>
            <person name="Pangilinan J."/>
            <person name="Park H.-J."/>
            <person name="Ramirez L."/>
            <person name="Alfaro M."/>
            <person name="Sun H."/>
            <person name="Tritt A."/>
            <person name="Yoshinaga Y."/>
            <person name="Zwiers L.-H."/>
            <person name="Turgeon B."/>
            <person name="Goodwin S."/>
            <person name="Spatafora J."/>
            <person name="Crous P."/>
            <person name="Grigoriev I."/>
        </authorList>
    </citation>
    <scope>NUCLEOTIDE SEQUENCE</scope>
    <source>
        <strain evidence="3">CBS 207.26</strain>
    </source>
</reference>
<gene>
    <name evidence="3" type="ORF">K469DRAFT_642760</name>
</gene>
<sequence length="245" mass="26127">MHRLLSTLSILLLFFSNGNASVLSERATVNGQCTGANKAPGVCIATNACTSAGGTYISNACPGTPNDIKCCTKSACGLNGNLKGANCRWASQCSGTAFSGLCPGPANFKCCVPKGATPSIPPIGTCRKVAVEGAKKIVVAFPGKILEVGCYRDGPCPNDKDEDHWCGMATDFMVSAYGVRTEAGRPIAEWIVANRGKLNLKYVIWGQRIWNPSRDAVKPWAQWRVMDDGGSVTQNHWDHVHVSYS</sequence>
<dbReference type="Pfam" id="PF26571">
    <property type="entry name" value="VldE"/>
    <property type="match status" value="1"/>
</dbReference>
<feature type="signal peptide" evidence="1">
    <location>
        <begin position="1"/>
        <end position="20"/>
    </location>
</feature>
<feature type="chain" id="PRO_5025526075" description="ARB-07466-like C-terminal domain-containing protein" evidence="1">
    <location>
        <begin position="21"/>
        <end position="245"/>
    </location>
</feature>
<name>A0A6A6DG10_9PEZI</name>
<accession>A0A6A6DG10</accession>
<protein>
    <recommendedName>
        <fullName evidence="2">ARB-07466-like C-terminal domain-containing protein</fullName>
    </recommendedName>
</protein>
<evidence type="ECO:0000313" key="3">
    <source>
        <dbReference type="EMBL" id="KAF2178441.1"/>
    </source>
</evidence>
<dbReference type="Proteomes" id="UP000800200">
    <property type="component" value="Unassembled WGS sequence"/>
</dbReference>
<dbReference type="InterPro" id="IPR058593">
    <property type="entry name" value="ARB_07466-like_C"/>
</dbReference>